<protein>
    <recommendedName>
        <fullName evidence="1">DUF659 domain-containing protein</fullName>
    </recommendedName>
</protein>
<dbReference type="InterPro" id="IPR012337">
    <property type="entry name" value="RNaseH-like_sf"/>
</dbReference>
<dbReference type="AlphaFoldDB" id="A0A151RDH1"/>
<keyword evidence="3" id="KW-1185">Reference proteome</keyword>
<evidence type="ECO:0000259" key="1">
    <source>
        <dbReference type="Pfam" id="PF04937"/>
    </source>
</evidence>
<organism evidence="2 3">
    <name type="scientific">Cajanus cajan</name>
    <name type="common">Pigeon pea</name>
    <name type="synonym">Cajanus indicus</name>
    <dbReference type="NCBI Taxonomy" id="3821"/>
    <lineage>
        <taxon>Eukaryota</taxon>
        <taxon>Viridiplantae</taxon>
        <taxon>Streptophyta</taxon>
        <taxon>Embryophyta</taxon>
        <taxon>Tracheophyta</taxon>
        <taxon>Spermatophyta</taxon>
        <taxon>Magnoliopsida</taxon>
        <taxon>eudicotyledons</taxon>
        <taxon>Gunneridae</taxon>
        <taxon>Pentapetalae</taxon>
        <taxon>rosids</taxon>
        <taxon>fabids</taxon>
        <taxon>Fabales</taxon>
        <taxon>Fabaceae</taxon>
        <taxon>Papilionoideae</taxon>
        <taxon>50 kb inversion clade</taxon>
        <taxon>NPAAA clade</taxon>
        <taxon>indigoferoid/millettioid clade</taxon>
        <taxon>Phaseoleae</taxon>
        <taxon>Cajanus</taxon>
    </lineage>
</organism>
<dbReference type="InterPro" id="IPR007021">
    <property type="entry name" value="DUF659"/>
</dbReference>
<feature type="domain" description="DUF659" evidence="1">
    <location>
        <begin position="2"/>
        <end position="58"/>
    </location>
</feature>
<accession>A0A151RDH1</accession>
<reference evidence="2" key="1">
    <citation type="journal article" date="2012" name="Nat. Biotechnol.">
        <title>Draft genome sequence of pigeonpea (Cajanus cajan), an orphan legume crop of resource-poor farmers.</title>
        <authorList>
            <person name="Varshney R.K."/>
            <person name="Chen W."/>
            <person name="Li Y."/>
            <person name="Bharti A.K."/>
            <person name="Saxena R.K."/>
            <person name="Schlueter J.A."/>
            <person name="Donoghue M.T."/>
            <person name="Azam S."/>
            <person name="Fan G."/>
            <person name="Whaley A.M."/>
            <person name="Farmer A.D."/>
            <person name="Sheridan J."/>
            <person name="Iwata A."/>
            <person name="Tuteja R."/>
            <person name="Penmetsa R.V."/>
            <person name="Wu W."/>
            <person name="Upadhyaya H.D."/>
            <person name="Yang S.P."/>
            <person name="Shah T."/>
            <person name="Saxena K.B."/>
            <person name="Michael T."/>
            <person name="McCombie W.R."/>
            <person name="Yang B."/>
            <person name="Zhang G."/>
            <person name="Yang H."/>
            <person name="Wang J."/>
            <person name="Spillane C."/>
            <person name="Cook D.R."/>
            <person name="May G.D."/>
            <person name="Xu X."/>
            <person name="Jackson S.A."/>
        </authorList>
    </citation>
    <scope>NUCLEOTIDE SEQUENCE [LARGE SCALE GENOMIC DNA]</scope>
</reference>
<gene>
    <name evidence="2" type="ORF">KK1_038021</name>
</gene>
<evidence type="ECO:0000313" key="3">
    <source>
        <dbReference type="Proteomes" id="UP000075243"/>
    </source>
</evidence>
<dbReference type="Proteomes" id="UP000075243">
    <property type="component" value="Unassembled WGS sequence"/>
</dbReference>
<dbReference type="OMA" id="MIDSDEK"/>
<name>A0A151RDH1_CAJCA</name>
<proteinExistence type="predicted"/>
<dbReference type="PANTHER" id="PTHR32166">
    <property type="entry name" value="OSJNBA0013A04.12 PROTEIN"/>
    <property type="match status" value="1"/>
</dbReference>
<dbReference type="SUPFAM" id="SSF53098">
    <property type="entry name" value="Ribonuclease H-like"/>
    <property type="match status" value="1"/>
</dbReference>
<evidence type="ECO:0000313" key="2">
    <source>
        <dbReference type="EMBL" id="KYP40632.1"/>
    </source>
</evidence>
<dbReference type="EMBL" id="KQ483823">
    <property type="protein sequence ID" value="KYP40632.1"/>
    <property type="molecule type" value="Genomic_DNA"/>
</dbReference>
<sequence>MIDEVVEEVEKENIIQVVTDKAANYKVAGILLMAKRIGMYWTPYATHCFNLMPEDFEKKIPIHQDFWKHIVICLRGASPLIKVLWMIDSDEKPGFLYEAMDPAKENIQIELNDQRWGNQLHRPLHATAYYLNPDLHYGPNFKVYLEVKKG</sequence>
<dbReference type="Gramene" id="C.cajan_36878.t">
    <property type="protein sequence ID" value="C.cajan_36878.t"/>
    <property type="gene ID" value="C.cajan_36878"/>
</dbReference>
<dbReference type="PANTHER" id="PTHR32166:SF122">
    <property type="entry name" value="OS09G0499600 PROTEIN"/>
    <property type="match status" value="1"/>
</dbReference>
<dbReference type="Pfam" id="PF04937">
    <property type="entry name" value="DUF659"/>
    <property type="match status" value="1"/>
</dbReference>